<dbReference type="EMBL" id="VUNN01000004">
    <property type="protein sequence ID" value="MSU05869.1"/>
    <property type="molecule type" value="Genomic_DNA"/>
</dbReference>
<feature type="domain" description="Glycoside hydrolase family 38 central" evidence="5">
    <location>
        <begin position="516"/>
        <end position="592"/>
    </location>
</feature>
<dbReference type="Pfam" id="PF07748">
    <property type="entry name" value="Glyco_hydro_38C"/>
    <property type="match status" value="1"/>
</dbReference>
<dbReference type="Gene3D" id="2.70.98.30">
    <property type="entry name" value="Golgi alpha-mannosidase II, domain 4"/>
    <property type="match status" value="1"/>
</dbReference>
<accession>A0A7X2TPX1</accession>
<proteinExistence type="inferred from homology"/>
<dbReference type="SUPFAM" id="SSF74650">
    <property type="entry name" value="Galactose mutarotase-like"/>
    <property type="match status" value="1"/>
</dbReference>
<dbReference type="GO" id="GO:0004559">
    <property type="term" value="F:alpha-mannosidase activity"/>
    <property type="evidence" value="ECO:0007669"/>
    <property type="project" value="InterPro"/>
</dbReference>
<evidence type="ECO:0000256" key="4">
    <source>
        <dbReference type="ARBA" id="ARBA00023295"/>
    </source>
</evidence>
<comment type="caution">
    <text evidence="6">The sequence shown here is derived from an EMBL/GenBank/DDBJ whole genome shotgun (WGS) entry which is preliminary data.</text>
</comment>
<evidence type="ECO:0000256" key="3">
    <source>
        <dbReference type="ARBA" id="ARBA00022801"/>
    </source>
</evidence>
<dbReference type="Pfam" id="PF17677">
    <property type="entry name" value="Glyco_hydro38C2"/>
    <property type="match status" value="1"/>
</dbReference>
<dbReference type="SUPFAM" id="SSF88688">
    <property type="entry name" value="Families 57/38 glycoside transferase middle domain"/>
    <property type="match status" value="1"/>
</dbReference>
<keyword evidence="7" id="KW-1185">Reference proteome</keyword>
<dbReference type="GO" id="GO:0030246">
    <property type="term" value="F:carbohydrate binding"/>
    <property type="evidence" value="ECO:0007669"/>
    <property type="project" value="InterPro"/>
</dbReference>
<dbReference type="InterPro" id="IPR011330">
    <property type="entry name" value="Glyco_hydro/deAcase_b/a-brl"/>
</dbReference>
<gene>
    <name evidence="6" type="ORF">FYJ80_03620</name>
</gene>
<dbReference type="Gene3D" id="1.20.1270.50">
    <property type="entry name" value="Glycoside hydrolase family 38, central domain"/>
    <property type="match status" value="1"/>
</dbReference>
<protein>
    <submittedName>
        <fullName evidence="6">Alpha-mannosidase</fullName>
    </submittedName>
</protein>
<dbReference type="InterPro" id="IPR011682">
    <property type="entry name" value="Glyco_hydro_38_C"/>
</dbReference>
<dbReference type="SUPFAM" id="SSF88713">
    <property type="entry name" value="Glycoside hydrolase/deacetylase"/>
    <property type="match status" value="1"/>
</dbReference>
<dbReference type="InterPro" id="IPR015341">
    <property type="entry name" value="Glyco_hydro_38_cen"/>
</dbReference>
<dbReference type="Gene3D" id="2.60.40.2220">
    <property type="match status" value="1"/>
</dbReference>
<name>A0A7X2TPX1_9SPIO</name>
<comment type="similarity">
    <text evidence="1">Belongs to the glycosyl hydrolase 38 family.</text>
</comment>
<dbReference type="Pfam" id="PF01074">
    <property type="entry name" value="Glyco_hydro_38N"/>
    <property type="match status" value="1"/>
</dbReference>
<sequence length="1010" mass="114518">MISDHEFKKITDKMLQMEATYTDLIFKEVESLDCSLFETTDNLYSAIPECSTRIKKGDSWGGNKVTGWFKCSYTVTPSTQGQKLYLCADTGALETLVFVNGKPHGVLANKVVIRTRGNHHALIITDGVKEGTTFDFALEAYCWHNEVGTQPFKDEPNGPFNANHPVVFNSVTIALRDEVIKEFAFSLRAVNEIAQFTRDDYKRAEAQNCLYDIYKTVSQVPLESGVDYPALKRALERMNLILKKKNLSDNYPTMYITGHSHLDTAWLWPIKETIRKAARTYSNAITMMKEYPEYTFLQSSACHADMMKKYYPTIFEDIKRMVAEGRWEPNGGVWIECDCNVTGPEAMVRQFLYGQRFTMKEFGYKSDTFWLPDTFGYSQSLPQIMKHSGVKNFCTTKMSWNDTNVFPWDTFNWQGIDGTAVLANLIDIQMGPTPKWAYTALYEKKRGTRISNLRYNSYGYGDGGAGPSYDLIELGRITEDIEGVPRVKYSSISSYMDRLRMEAYEIPNYRGEIYLELHRGTLTSQSEIKKGNRKAEEALHTLDAILATDMVNSKCHKVDMETLWKRLLINQFHDILPGTCISDVNLKAVKDLKELKSDVEKEIAKALNGNGELCVYNSSPFTMTDCILDREIEGLESITTLEGKKSYIPNANINSYSSKAISAFESVNTEMMLVDGLRVETPTLIIRFSPNGYIESLFDKEEQREVARSLGLDRIFLNEDVPQAWDNWDVDKDLIENLKPFAGEAKISLKEVTKSTVTFETVMTLSEKSTLTKLTRIYSGKKQIDFETSIDWHEKHKLLKAGFDLDINATGLRSEIQFGSIVRPVWKTNSFEEAKFEVSNQRWSDYSEPGYGAAILNDSKYGINALGNLVTLTLQKSGTHPDPRADEGVHSFKYSLLLHSAFSSDSVISKAYSFNTEPRVYRGKLIEAPVKVSSSHVVIESLKIAEDDDGLIIRLYECEGTGCHCSLKASFDAKAEIVNFLEEPQGGCDLNDLYFKAFEIKTIRLYRVGK</sequence>
<dbReference type="InterPro" id="IPR041147">
    <property type="entry name" value="GH38_C"/>
</dbReference>
<keyword evidence="4" id="KW-0326">Glycosidase</keyword>
<dbReference type="AlphaFoldDB" id="A0A7X2TPX1"/>
<organism evidence="6 7">
    <name type="scientific">Bullifex porci</name>
    <dbReference type="NCBI Taxonomy" id="2606638"/>
    <lineage>
        <taxon>Bacteria</taxon>
        <taxon>Pseudomonadati</taxon>
        <taxon>Spirochaetota</taxon>
        <taxon>Spirochaetia</taxon>
        <taxon>Spirochaetales</taxon>
        <taxon>Spirochaetaceae</taxon>
        <taxon>Bullifex</taxon>
    </lineage>
</organism>
<keyword evidence="3" id="KW-0378">Hydrolase</keyword>
<dbReference type="PANTHER" id="PTHR46017">
    <property type="entry name" value="ALPHA-MANNOSIDASE 2C1"/>
    <property type="match status" value="1"/>
</dbReference>
<evidence type="ECO:0000313" key="6">
    <source>
        <dbReference type="EMBL" id="MSU05869.1"/>
    </source>
</evidence>
<dbReference type="RefSeq" id="WP_154424770.1">
    <property type="nucleotide sequence ID" value="NZ_VUNN01000004.1"/>
</dbReference>
<dbReference type="InterPro" id="IPR028995">
    <property type="entry name" value="Glyco_hydro_57/38_cen_sf"/>
</dbReference>
<dbReference type="InterPro" id="IPR037094">
    <property type="entry name" value="Glyco_hydro_38_cen_sf"/>
</dbReference>
<dbReference type="InterPro" id="IPR000602">
    <property type="entry name" value="Glyco_hydro_38_N"/>
</dbReference>
<evidence type="ECO:0000259" key="5">
    <source>
        <dbReference type="SMART" id="SM00872"/>
    </source>
</evidence>
<dbReference type="GO" id="GO:0046872">
    <property type="term" value="F:metal ion binding"/>
    <property type="evidence" value="ECO:0007669"/>
    <property type="project" value="UniProtKB-KW"/>
</dbReference>
<evidence type="ECO:0000256" key="1">
    <source>
        <dbReference type="ARBA" id="ARBA00009792"/>
    </source>
</evidence>
<evidence type="ECO:0000256" key="2">
    <source>
        <dbReference type="ARBA" id="ARBA00022723"/>
    </source>
</evidence>
<dbReference type="InterPro" id="IPR011013">
    <property type="entry name" value="Gal_mutarotase_sf_dom"/>
</dbReference>
<dbReference type="InterPro" id="IPR027291">
    <property type="entry name" value="Glyco_hydro_38_N_sf"/>
</dbReference>
<dbReference type="SMART" id="SM00872">
    <property type="entry name" value="Alpha-mann_mid"/>
    <property type="match status" value="1"/>
</dbReference>
<dbReference type="CDD" id="cd10789">
    <property type="entry name" value="GH38N_AMII_ER_cytosolic"/>
    <property type="match status" value="1"/>
</dbReference>
<dbReference type="GO" id="GO:0006013">
    <property type="term" value="P:mannose metabolic process"/>
    <property type="evidence" value="ECO:0007669"/>
    <property type="project" value="InterPro"/>
</dbReference>
<reference evidence="6 7" key="1">
    <citation type="submission" date="2019-08" db="EMBL/GenBank/DDBJ databases">
        <title>In-depth cultivation of the pig gut microbiome towards novel bacterial diversity and tailored functional studies.</title>
        <authorList>
            <person name="Wylensek D."/>
            <person name="Hitch T.C.A."/>
            <person name="Clavel T."/>
        </authorList>
    </citation>
    <scope>NUCLEOTIDE SEQUENCE [LARGE SCALE GENOMIC DNA]</scope>
    <source>
        <strain evidence="6 7">NM-380-WT-3C1</strain>
    </source>
</reference>
<evidence type="ECO:0000313" key="7">
    <source>
        <dbReference type="Proteomes" id="UP000460549"/>
    </source>
</evidence>
<dbReference type="Pfam" id="PF09261">
    <property type="entry name" value="Alpha-mann_mid"/>
    <property type="match status" value="1"/>
</dbReference>
<dbReference type="Gene3D" id="3.20.110.10">
    <property type="entry name" value="Glycoside hydrolase 38, N terminal domain"/>
    <property type="match status" value="1"/>
</dbReference>
<keyword evidence="2" id="KW-0479">Metal-binding</keyword>
<dbReference type="Proteomes" id="UP000460549">
    <property type="component" value="Unassembled WGS sequence"/>
</dbReference>
<dbReference type="PANTHER" id="PTHR46017:SF1">
    <property type="entry name" value="ALPHA-MANNOSIDASE 2C1"/>
    <property type="match status" value="1"/>
</dbReference>
<dbReference type="GO" id="GO:0009313">
    <property type="term" value="P:oligosaccharide catabolic process"/>
    <property type="evidence" value="ECO:0007669"/>
    <property type="project" value="TreeGrafter"/>
</dbReference>